<dbReference type="EMBL" id="JAPWDO010000004">
    <property type="protein sequence ID" value="KAJ5472629.1"/>
    <property type="molecule type" value="Genomic_DNA"/>
</dbReference>
<feature type="transmembrane region" description="Helical" evidence="6">
    <location>
        <begin position="380"/>
        <end position="398"/>
    </location>
</feature>
<keyword evidence="9" id="KW-1185">Reference proteome</keyword>
<accession>A0A9X0BMF9</accession>
<name>A0A9X0BMF9_9EURO</name>
<feature type="transmembrane region" description="Helical" evidence="6">
    <location>
        <begin position="489"/>
        <end position="505"/>
    </location>
</feature>
<organism evidence="8 9">
    <name type="scientific">Penicillium desertorum</name>
    <dbReference type="NCBI Taxonomy" id="1303715"/>
    <lineage>
        <taxon>Eukaryota</taxon>
        <taxon>Fungi</taxon>
        <taxon>Dikarya</taxon>
        <taxon>Ascomycota</taxon>
        <taxon>Pezizomycotina</taxon>
        <taxon>Eurotiomycetes</taxon>
        <taxon>Eurotiomycetidae</taxon>
        <taxon>Eurotiales</taxon>
        <taxon>Aspergillaceae</taxon>
        <taxon>Penicillium</taxon>
    </lineage>
</organism>
<evidence type="ECO:0000256" key="1">
    <source>
        <dbReference type="ARBA" id="ARBA00004141"/>
    </source>
</evidence>
<evidence type="ECO:0000259" key="7">
    <source>
        <dbReference type="Pfam" id="PF00324"/>
    </source>
</evidence>
<dbReference type="GO" id="GO:0016020">
    <property type="term" value="C:membrane"/>
    <property type="evidence" value="ECO:0007669"/>
    <property type="project" value="UniProtKB-SubCell"/>
</dbReference>
<dbReference type="Gene3D" id="1.20.1740.10">
    <property type="entry name" value="Amino acid/polyamine transporter I"/>
    <property type="match status" value="1"/>
</dbReference>
<feature type="transmembrane region" description="Helical" evidence="6">
    <location>
        <begin position="332"/>
        <end position="353"/>
    </location>
</feature>
<feature type="transmembrane region" description="Helical" evidence="6">
    <location>
        <begin position="86"/>
        <end position="103"/>
    </location>
</feature>
<dbReference type="InterPro" id="IPR004841">
    <property type="entry name" value="AA-permease/SLC12A_dom"/>
</dbReference>
<dbReference type="InterPro" id="IPR021858">
    <property type="entry name" value="Fun_TF"/>
</dbReference>
<protein>
    <recommendedName>
        <fullName evidence="7">Amino acid permease/ SLC12A domain-containing protein</fullName>
    </recommendedName>
</protein>
<feature type="transmembrane region" description="Helical" evidence="6">
    <location>
        <begin position="199"/>
        <end position="221"/>
    </location>
</feature>
<comment type="caution">
    <text evidence="8">The sequence shown here is derived from an EMBL/GenBank/DDBJ whole genome shotgun (WGS) entry which is preliminary data.</text>
</comment>
<dbReference type="Pfam" id="PF11951">
    <property type="entry name" value="Fungal_trans_2"/>
    <property type="match status" value="1"/>
</dbReference>
<dbReference type="Pfam" id="PF00324">
    <property type="entry name" value="AA_permease"/>
    <property type="match status" value="1"/>
</dbReference>
<feature type="transmembrane region" description="Helical" evidence="6">
    <location>
        <begin position="166"/>
        <end position="187"/>
    </location>
</feature>
<feature type="transmembrane region" description="Helical" evidence="6">
    <location>
        <begin position="458"/>
        <end position="477"/>
    </location>
</feature>
<dbReference type="PANTHER" id="PTHR43341">
    <property type="entry name" value="AMINO ACID PERMEASE"/>
    <property type="match status" value="1"/>
</dbReference>
<evidence type="ECO:0000313" key="9">
    <source>
        <dbReference type="Proteomes" id="UP001147760"/>
    </source>
</evidence>
<feature type="transmembrane region" description="Helical" evidence="6">
    <location>
        <begin position="282"/>
        <end position="299"/>
    </location>
</feature>
<keyword evidence="2 6" id="KW-0812">Transmembrane</keyword>
<dbReference type="Proteomes" id="UP001147760">
    <property type="component" value="Unassembled WGS sequence"/>
</dbReference>
<dbReference type="OrthoDB" id="3900342at2759"/>
<keyword evidence="3 6" id="KW-1133">Transmembrane helix</keyword>
<evidence type="ECO:0000256" key="5">
    <source>
        <dbReference type="SAM" id="MobiDB-lite"/>
    </source>
</evidence>
<reference evidence="8" key="1">
    <citation type="submission" date="2022-12" db="EMBL/GenBank/DDBJ databases">
        <authorList>
            <person name="Petersen C."/>
        </authorList>
    </citation>
    <scope>NUCLEOTIDE SEQUENCE</scope>
    <source>
        <strain evidence="8">IBT 17660</strain>
    </source>
</reference>
<evidence type="ECO:0000256" key="3">
    <source>
        <dbReference type="ARBA" id="ARBA00022989"/>
    </source>
</evidence>
<feature type="region of interest" description="Disordered" evidence="5">
    <location>
        <begin position="1"/>
        <end position="37"/>
    </location>
</feature>
<comment type="subcellular location">
    <subcellularLocation>
        <location evidence="1">Membrane</location>
        <topology evidence="1">Multi-pass membrane protein</topology>
    </subcellularLocation>
</comment>
<keyword evidence="4 6" id="KW-0472">Membrane</keyword>
<dbReference type="GO" id="GO:0015171">
    <property type="term" value="F:amino acid transmembrane transporter activity"/>
    <property type="evidence" value="ECO:0007669"/>
    <property type="project" value="TreeGrafter"/>
</dbReference>
<feature type="compositionally biased region" description="Basic and acidic residues" evidence="5">
    <location>
        <begin position="12"/>
        <end position="23"/>
    </location>
</feature>
<evidence type="ECO:0000256" key="6">
    <source>
        <dbReference type="SAM" id="Phobius"/>
    </source>
</evidence>
<feature type="transmembrane region" description="Helical" evidence="6">
    <location>
        <begin position="241"/>
        <end position="261"/>
    </location>
</feature>
<proteinExistence type="predicted"/>
<evidence type="ECO:0000313" key="8">
    <source>
        <dbReference type="EMBL" id="KAJ5472629.1"/>
    </source>
</evidence>
<gene>
    <name evidence="8" type="ORF">N7530_006630</name>
</gene>
<feature type="domain" description="Amino acid permease/ SLC12A" evidence="7">
    <location>
        <begin position="56"/>
        <end position="506"/>
    </location>
</feature>
<feature type="transmembrane region" description="Helical" evidence="6">
    <location>
        <begin position="123"/>
        <end position="146"/>
    </location>
</feature>
<dbReference type="AlphaFoldDB" id="A0A9X0BMF9"/>
<dbReference type="PANTHER" id="PTHR43341:SF4">
    <property type="entry name" value="ARGININE PERMEASE CAN1-RELATED"/>
    <property type="match status" value="1"/>
</dbReference>
<evidence type="ECO:0000256" key="4">
    <source>
        <dbReference type="ARBA" id="ARBA00023136"/>
    </source>
</evidence>
<dbReference type="InterPro" id="IPR050524">
    <property type="entry name" value="APC_YAT"/>
</dbReference>
<sequence>MTDPEVCSHGSQPEKETAKKEASLLKPTGSIDDHHVGQTRECRNGQFHRSFSPRQVHIISLGSNIGSGVFIATGKALATGGPGNMLIAYAMVCSCVWGVLQSLSEMTIAFPVSGNYIDFADRWVDPALAFGAGFAEWLGWTAIVAAEAGFFDVLVQYWAEGSFPQAATITLFLAACLFIFVLPNKVFAWFEYVTSLIKIVIFLIIILLSLALVLGAGPTGYVHHGETWTTLPPFLNGFSQGFANCALLATWAVGDQVFIGIMGGEAESPRFSMAHATKLVPFRVNVIYILSVVFITILVPSDDDRLLGGSGVAASPFVIAIQDSGIPGIASLLNAGMMCGILGLAAESIYISSRVLRSMSHQRLIPERLARVDDKGRPRLALMITSVVAVILGYIQLASGGLTVLNWLISITSASFFSNWIIIAFTNWRFHCALKAQRDPLFTEIYAWKSSLWPLAPAWLMLVSLLLLVCCITSGIVPAGGSGFTAENFFQYIIGLLIIVVFTVGRSMGAVISKGLVSGSIDASLEEIDQKSQEPSFLYKNEMRVGPFGVLDFTKPSSSGDEHTGLALERPMSSTHTPASDNGIRVSDLSSYPVDIPGYADDLLQWSDLFGEDCYGMFSDPSYPGNHFDFSQLDDTYPETVLPLEDASLQSLHFPHTPTPTNILDHASFLLKNFQKNIVPQMTVVPLAKSPWNILNVPAALVTLGELTIMESESVSHARQANLYSLLACSAIHLAMDSSTEAIGSFPRNHWKEVSEQAYQDANTHLKFSLSEETGGVRKAKLKDQLMAIYGLTEFAVSFSPRLVLQLQAN</sequence>
<evidence type="ECO:0000256" key="2">
    <source>
        <dbReference type="ARBA" id="ARBA00022692"/>
    </source>
</evidence>
<reference evidence="8" key="2">
    <citation type="journal article" date="2023" name="IMA Fungus">
        <title>Comparative genomic study of the Penicillium genus elucidates a diverse pangenome and 15 lateral gene transfer events.</title>
        <authorList>
            <person name="Petersen C."/>
            <person name="Sorensen T."/>
            <person name="Nielsen M.R."/>
            <person name="Sondergaard T.E."/>
            <person name="Sorensen J.L."/>
            <person name="Fitzpatrick D.A."/>
            <person name="Frisvad J.C."/>
            <person name="Nielsen K.L."/>
        </authorList>
    </citation>
    <scope>NUCLEOTIDE SEQUENCE</scope>
    <source>
        <strain evidence="8">IBT 17660</strain>
    </source>
</reference>